<comment type="similarity">
    <text evidence="2">Belongs to the G-protein coupled receptor 3 family.</text>
</comment>
<comment type="caution">
    <text evidence="9">The sequence shown here is derived from an EMBL/GenBank/DDBJ whole genome shotgun (WGS) entry which is preliminary data.</text>
</comment>
<dbReference type="EMBL" id="JAINUG010000166">
    <property type="protein sequence ID" value="KAJ8390664.1"/>
    <property type="molecule type" value="Genomic_DNA"/>
</dbReference>
<keyword evidence="3 6" id="KW-0812">Transmembrane</keyword>
<accession>A0AAD7RUK1</accession>
<dbReference type="GO" id="GO:0004930">
    <property type="term" value="F:G protein-coupled receptor activity"/>
    <property type="evidence" value="ECO:0007669"/>
    <property type="project" value="InterPro"/>
</dbReference>
<reference evidence="9" key="1">
    <citation type="journal article" date="2023" name="Science">
        <title>Genome structures resolve the early diversification of teleost fishes.</title>
        <authorList>
            <person name="Parey E."/>
            <person name="Louis A."/>
            <person name="Montfort J."/>
            <person name="Bouchez O."/>
            <person name="Roques C."/>
            <person name="Iampietro C."/>
            <person name="Lluch J."/>
            <person name="Castinel A."/>
            <person name="Donnadieu C."/>
            <person name="Desvignes T."/>
            <person name="Floi Bucao C."/>
            <person name="Jouanno E."/>
            <person name="Wen M."/>
            <person name="Mejri S."/>
            <person name="Dirks R."/>
            <person name="Jansen H."/>
            <person name="Henkel C."/>
            <person name="Chen W.J."/>
            <person name="Zahm M."/>
            <person name="Cabau C."/>
            <person name="Klopp C."/>
            <person name="Thompson A.W."/>
            <person name="Robinson-Rechavi M."/>
            <person name="Braasch I."/>
            <person name="Lecointre G."/>
            <person name="Bobe J."/>
            <person name="Postlethwait J.H."/>
            <person name="Berthelot C."/>
            <person name="Roest Crollius H."/>
            <person name="Guiguen Y."/>
        </authorList>
    </citation>
    <scope>NUCLEOTIDE SEQUENCE</scope>
    <source>
        <strain evidence="9">NC1722</strain>
    </source>
</reference>
<organism evidence="9 10">
    <name type="scientific">Aldrovandia affinis</name>
    <dbReference type="NCBI Taxonomy" id="143900"/>
    <lineage>
        <taxon>Eukaryota</taxon>
        <taxon>Metazoa</taxon>
        <taxon>Chordata</taxon>
        <taxon>Craniata</taxon>
        <taxon>Vertebrata</taxon>
        <taxon>Euteleostomi</taxon>
        <taxon>Actinopterygii</taxon>
        <taxon>Neopterygii</taxon>
        <taxon>Teleostei</taxon>
        <taxon>Notacanthiformes</taxon>
        <taxon>Halosauridae</taxon>
        <taxon>Aldrovandia</taxon>
    </lineage>
</organism>
<evidence type="ECO:0000256" key="6">
    <source>
        <dbReference type="SAM" id="Phobius"/>
    </source>
</evidence>
<evidence type="ECO:0000259" key="8">
    <source>
        <dbReference type="PROSITE" id="PS50259"/>
    </source>
</evidence>
<gene>
    <name evidence="9" type="ORF">AAFF_G00100440</name>
</gene>
<feature type="transmembrane region" description="Helical" evidence="6">
    <location>
        <begin position="194"/>
        <end position="216"/>
    </location>
</feature>
<feature type="signal peptide" evidence="7">
    <location>
        <begin position="1"/>
        <end position="21"/>
    </location>
</feature>
<dbReference type="GO" id="GO:0019901">
    <property type="term" value="F:protein kinase binding"/>
    <property type="evidence" value="ECO:0007669"/>
    <property type="project" value="TreeGrafter"/>
</dbReference>
<dbReference type="CDD" id="cd15278">
    <property type="entry name" value="7tmC_RAIG2_GPRC5B"/>
    <property type="match status" value="1"/>
</dbReference>
<sequence length="396" mass="42928">MASGTVLLLLLLLCLAGRSSSQTDAPPPGCGADVGRPYRALCDLEAAWGVVLEALAGGGALACLLVGGVLLGRLHTVAEPEKRGTAPPLLLLLVGLLGLFGLSFAYLIEKDEPLCLARRALWGVLFALCFSCLLAQGWRLRRLARQDGRAPGGWALTGLVLALTAVQVIIAAEWLLLTVVREGQPACRYMPLDFALVCSYVVVLLVAALGASALALCGKERRWRCHAVWLFVSCLLSVLLWAAWLVFYLYGNEALGRALGRQADWDEPVLAAALVSQGWLLLLFHVVPEAHFCLRPAPRPSPTDYFDTSHPPPRLRETSFDEDLPLAHRPFMENQAFSFDEHSAALRAGGFRNGNPAFRPTVPFRSSVYQPTEMAIVLNGGTIPSAPPNYTGRQLW</sequence>
<name>A0AAD7RUK1_9TELE</name>
<keyword evidence="4 6" id="KW-1133">Transmembrane helix</keyword>
<evidence type="ECO:0000313" key="10">
    <source>
        <dbReference type="Proteomes" id="UP001221898"/>
    </source>
</evidence>
<evidence type="ECO:0000256" key="5">
    <source>
        <dbReference type="ARBA" id="ARBA00023136"/>
    </source>
</evidence>
<dbReference type="GO" id="GO:0030295">
    <property type="term" value="F:protein kinase activator activity"/>
    <property type="evidence" value="ECO:0007669"/>
    <property type="project" value="TreeGrafter"/>
</dbReference>
<comment type="subcellular location">
    <subcellularLocation>
        <location evidence="1">Membrane</location>
        <topology evidence="1">Multi-pass membrane protein</topology>
    </subcellularLocation>
</comment>
<dbReference type="GO" id="GO:0070062">
    <property type="term" value="C:extracellular exosome"/>
    <property type="evidence" value="ECO:0007669"/>
    <property type="project" value="TreeGrafter"/>
</dbReference>
<dbReference type="InterPro" id="IPR017978">
    <property type="entry name" value="GPCR_3_C"/>
</dbReference>
<dbReference type="PROSITE" id="PS50259">
    <property type="entry name" value="G_PROTEIN_RECEP_F3_4"/>
    <property type="match status" value="1"/>
</dbReference>
<feature type="transmembrane region" description="Helical" evidence="6">
    <location>
        <begin position="86"/>
        <end position="108"/>
    </location>
</feature>
<evidence type="ECO:0000256" key="1">
    <source>
        <dbReference type="ARBA" id="ARBA00004141"/>
    </source>
</evidence>
<dbReference type="PANTHER" id="PTHR14511:SF9">
    <property type="entry name" value="G-PROTEIN COUPLED RECEPTOR FAMILY C GROUP 5 MEMBER B"/>
    <property type="match status" value="1"/>
</dbReference>
<keyword evidence="5 6" id="KW-0472">Membrane</keyword>
<dbReference type="AlphaFoldDB" id="A0AAD7RUK1"/>
<evidence type="ECO:0000256" key="3">
    <source>
        <dbReference type="ARBA" id="ARBA00022692"/>
    </source>
</evidence>
<dbReference type="InterPro" id="IPR051753">
    <property type="entry name" value="RA-inducible_GPCR3"/>
</dbReference>
<evidence type="ECO:0000256" key="2">
    <source>
        <dbReference type="ARBA" id="ARBA00007242"/>
    </source>
</evidence>
<dbReference type="GO" id="GO:0005886">
    <property type="term" value="C:plasma membrane"/>
    <property type="evidence" value="ECO:0007669"/>
    <property type="project" value="TreeGrafter"/>
</dbReference>
<dbReference type="GO" id="GO:0043235">
    <property type="term" value="C:receptor complex"/>
    <property type="evidence" value="ECO:0007669"/>
    <property type="project" value="TreeGrafter"/>
</dbReference>
<dbReference type="PANTHER" id="PTHR14511">
    <property type="entry name" value="G PROTEIN COUPLED RECEPTOR, CLASS C, GROUP 5"/>
    <property type="match status" value="1"/>
</dbReference>
<feature type="transmembrane region" description="Helical" evidence="6">
    <location>
        <begin position="152"/>
        <end position="174"/>
    </location>
</feature>
<evidence type="ECO:0000256" key="7">
    <source>
        <dbReference type="SAM" id="SignalP"/>
    </source>
</evidence>
<evidence type="ECO:0000256" key="4">
    <source>
        <dbReference type="ARBA" id="ARBA00022989"/>
    </source>
</evidence>
<keyword evidence="7" id="KW-0732">Signal</keyword>
<dbReference type="Proteomes" id="UP001221898">
    <property type="component" value="Unassembled WGS sequence"/>
</dbReference>
<feature type="transmembrane region" description="Helical" evidence="6">
    <location>
        <begin position="228"/>
        <end position="249"/>
    </location>
</feature>
<proteinExistence type="inferred from homology"/>
<feature type="transmembrane region" description="Helical" evidence="6">
    <location>
        <begin position="47"/>
        <end position="74"/>
    </location>
</feature>
<keyword evidence="10" id="KW-1185">Reference proteome</keyword>
<feature type="transmembrane region" description="Helical" evidence="6">
    <location>
        <begin position="120"/>
        <end position="140"/>
    </location>
</feature>
<feature type="chain" id="PRO_5042231021" description="G-protein coupled receptors family 3 profile domain-containing protein" evidence="7">
    <location>
        <begin position="22"/>
        <end position="396"/>
    </location>
</feature>
<protein>
    <recommendedName>
        <fullName evidence="8">G-protein coupled receptors family 3 profile domain-containing protein</fullName>
    </recommendedName>
</protein>
<feature type="domain" description="G-protein coupled receptors family 3 profile" evidence="8">
    <location>
        <begin position="91"/>
        <end position="143"/>
    </location>
</feature>
<evidence type="ECO:0000313" key="9">
    <source>
        <dbReference type="EMBL" id="KAJ8390664.1"/>
    </source>
</evidence>
<dbReference type="Pfam" id="PF00003">
    <property type="entry name" value="7tm_3"/>
    <property type="match status" value="1"/>
</dbReference>